<accession>V4RKD3</accession>
<dbReference type="Pfam" id="PF03009">
    <property type="entry name" value="GDPD"/>
    <property type="match status" value="2"/>
</dbReference>
<feature type="domain" description="GP-PDE" evidence="1">
    <location>
        <begin position="14"/>
        <end position="246"/>
    </location>
</feature>
<dbReference type="GO" id="GO:0008889">
    <property type="term" value="F:glycerophosphodiester phosphodiesterase activity"/>
    <property type="evidence" value="ECO:0007669"/>
    <property type="project" value="UniProtKB-EC"/>
</dbReference>
<dbReference type="Proteomes" id="UP000017819">
    <property type="component" value="Unassembled WGS sequence"/>
</dbReference>
<evidence type="ECO:0000313" key="2">
    <source>
        <dbReference type="EMBL" id="ESR23715.1"/>
    </source>
</evidence>
<gene>
    <name evidence="2" type="ORF">N177_2945</name>
</gene>
<dbReference type="PROSITE" id="PS51704">
    <property type="entry name" value="GP_PDE"/>
    <property type="match status" value="1"/>
</dbReference>
<dbReference type="InterPro" id="IPR017946">
    <property type="entry name" value="PLC-like_Pdiesterase_TIM-brl"/>
</dbReference>
<dbReference type="Gene3D" id="3.20.20.190">
    <property type="entry name" value="Phosphatidylinositol (PI) phosphodiesterase"/>
    <property type="match status" value="1"/>
</dbReference>
<keyword evidence="3" id="KW-1185">Reference proteome</keyword>
<dbReference type="PANTHER" id="PTHR43805">
    <property type="entry name" value="GLYCEROPHOSPHORYL DIESTER PHOSPHODIESTERASE"/>
    <property type="match status" value="1"/>
</dbReference>
<evidence type="ECO:0000313" key="3">
    <source>
        <dbReference type="Proteomes" id="UP000017819"/>
    </source>
</evidence>
<dbReference type="PATRIC" id="fig|631454.5.peg.2909"/>
<proteinExistence type="predicted"/>
<comment type="caution">
    <text evidence="2">The sequence shown here is derived from an EMBL/GenBank/DDBJ whole genome shotgun (WGS) entry which is preliminary data.</text>
</comment>
<dbReference type="EMBL" id="AWXZ01000038">
    <property type="protein sequence ID" value="ESR23715.1"/>
    <property type="molecule type" value="Genomic_DNA"/>
</dbReference>
<dbReference type="EC" id="3.1.4.46" evidence="2"/>
<organism evidence="2 3">
    <name type="scientific">Lutibaculum baratangense AMV1</name>
    <dbReference type="NCBI Taxonomy" id="631454"/>
    <lineage>
        <taxon>Bacteria</taxon>
        <taxon>Pseudomonadati</taxon>
        <taxon>Pseudomonadota</taxon>
        <taxon>Alphaproteobacteria</taxon>
        <taxon>Hyphomicrobiales</taxon>
        <taxon>Tepidamorphaceae</taxon>
        <taxon>Lutibaculum</taxon>
    </lineage>
</organism>
<name>V4RKD3_9HYPH</name>
<dbReference type="eggNOG" id="COG0584">
    <property type="taxonomic scope" value="Bacteria"/>
</dbReference>
<dbReference type="STRING" id="631454.N177_2945"/>
<reference evidence="2 3" key="1">
    <citation type="journal article" date="2014" name="Genome Announc.">
        <title>Draft Genome Sequence of Lutibaculum baratangense Strain AMV1T, Isolated from a Mud Volcano in Andamans, India.</title>
        <authorList>
            <person name="Singh A."/>
            <person name="Sreenivas A."/>
            <person name="Sathyanarayana Reddy G."/>
            <person name="Pinnaka A.K."/>
            <person name="Shivaji S."/>
        </authorList>
    </citation>
    <scope>NUCLEOTIDE SEQUENCE [LARGE SCALE GENOMIC DNA]</scope>
    <source>
        <strain evidence="2 3">AMV1</strain>
    </source>
</reference>
<dbReference type="PROSITE" id="PS50007">
    <property type="entry name" value="PIPLC_X_DOMAIN"/>
    <property type="match status" value="1"/>
</dbReference>
<dbReference type="OrthoDB" id="9795622at2"/>
<dbReference type="PANTHER" id="PTHR43805:SF1">
    <property type="entry name" value="GP-PDE DOMAIN-CONTAINING PROTEIN"/>
    <property type="match status" value="1"/>
</dbReference>
<dbReference type="GO" id="GO:0006629">
    <property type="term" value="P:lipid metabolic process"/>
    <property type="evidence" value="ECO:0007669"/>
    <property type="project" value="InterPro"/>
</dbReference>
<dbReference type="CDD" id="cd08561">
    <property type="entry name" value="GDPD_cytoplasmic_ScUgpQ2_like"/>
    <property type="match status" value="1"/>
</dbReference>
<dbReference type="RefSeq" id="WP_023433068.1">
    <property type="nucleotide sequence ID" value="NZ_AWXZ01000038.1"/>
</dbReference>
<evidence type="ECO:0000259" key="1">
    <source>
        <dbReference type="PROSITE" id="PS51704"/>
    </source>
</evidence>
<dbReference type="SUPFAM" id="SSF51695">
    <property type="entry name" value="PLC-like phosphodiesterases"/>
    <property type="match status" value="1"/>
</dbReference>
<keyword evidence="2" id="KW-0378">Hydrolase</keyword>
<sequence>MTATAHAFLNASHPIAFAHRGAHEGGEENTPAAFARAVELGYRYIETDVQASRDGVAVVFHDDTLERVMGAEGRIGDHGWDELSRLTTPGGERLMRLDDLLAAFPDTFFNLDAKVEASVEPMAEAIRRCGAVERVCIGSFDVRRTRRVLGLLGGRACWSPSHGGVARLWLAGFGVGSPTLPFPVVQVPTHFRGIPVVTRRFVEAAHASGIHVHVWTVDREEEMRRLLDLGVDGLMTDRPSLLRQVLESRGQWDGR</sequence>
<dbReference type="AlphaFoldDB" id="V4RKD3"/>
<protein>
    <submittedName>
        <fullName evidence="2">Glycerophosphoryl diester phosphodiesterase</fullName>
        <ecNumber evidence="2">3.1.4.46</ecNumber>
    </submittedName>
</protein>
<dbReference type="InterPro" id="IPR030395">
    <property type="entry name" value="GP_PDE_dom"/>
</dbReference>